<comment type="caution">
    <text evidence="1">The sequence shown here is derived from an EMBL/GenBank/DDBJ whole genome shotgun (WGS) entry which is preliminary data.</text>
</comment>
<protein>
    <submittedName>
        <fullName evidence="1">Uncharacterized protein</fullName>
    </submittedName>
</protein>
<evidence type="ECO:0000313" key="2">
    <source>
        <dbReference type="Proteomes" id="UP000814033"/>
    </source>
</evidence>
<reference evidence="1" key="2">
    <citation type="journal article" date="2022" name="New Phytol.">
        <title>Evolutionary transition to the ectomycorrhizal habit in the genomes of a hyperdiverse lineage of mushroom-forming fungi.</title>
        <authorList>
            <person name="Looney B."/>
            <person name="Miyauchi S."/>
            <person name="Morin E."/>
            <person name="Drula E."/>
            <person name="Courty P.E."/>
            <person name="Kohler A."/>
            <person name="Kuo A."/>
            <person name="LaButti K."/>
            <person name="Pangilinan J."/>
            <person name="Lipzen A."/>
            <person name="Riley R."/>
            <person name="Andreopoulos W."/>
            <person name="He G."/>
            <person name="Johnson J."/>
            <person name="Nolan M."/>
            <person name="Tritt A."/>
            <person name="Barry K.W."/>
            <person name="Grigoriev I.V."/>
            <person name="Nagy L.G."/>
            <person name="Hibbett D."/>
            <person name="Henrissat B."/>
            <person name="Matheny P.B."/>
            <person name="Labbe J."/>
            <person name="Martin F.M."/>
        </authorList>
    </citation>
    <scope>NUCLEOTIDE SEQUENCE</scope>
    <source>
        <strain evidence="1">FP105234-sp</strain>
    </source>
</reference>
<dbReference type="EMBL" id="MU275885">
    <property type="protein sequence ID" value="KAI0048524.1"/>
    <property type="molecule type" value="Genomic_DNA"/>
</dbReference>
<sequence length="337" mass="37121">MPAIRNPGPNARKRFVECDICHIVIANAGDMPRHKKLHNPEQHLLHCPYDECIYTTLQKGNMNTHISSKHELVKTACTYQGCNFKSTQRGYVLRHMKRTHGYKPKKMTAKDTKAAILERARERARDEETKSSLSQTPPPLSPSLDSSPLSLSPGSLYSASNSSSSDLSVSIAPTYGAPSYTEYDCPYSTIPDTDPKAVPLANFLAYYGHNDPAAESSSYFTGSYVNTVDALRKSLDLGDLRLPEEVYWDTSASLGRDTLLYVDSGFSGAETAIPLHFDAVEVISMPPQQQFMPASDGLDMVSGNPNASHSSADFMPFNSFGAFPIVESSFSDYTEFF</sequence>
<name>A0ACB8RWX7_9AGAM</name>
<organism evidence="1 2">
    <name type="scientific">Auriscalpium vulgare</name>
    <dbReference type="NCBI Taxonomy" id="40419"/>
    <lineage>
        <taxon>Eukaryota</taxon>
        <taxon>Fungi</taxon>
        <taxon>Dikarya</taxon>
        <taxon>Basidiomycota</taxon>
        <taxon>Agaricomycotina</taxon>
        <taxon>Agaricomycetes</taxon>
        <taxon>Russulales</taxon>
        <taxon>Auriscalpiaceae</taxon>
        <taxon>Auriscalpium</taxon>
    </lineage>
</organism>
<proteinExistence type="predicted"/>
<dbReference type="Proteomes" id="UP000814033">
    <property type="component" value="Unassembled WGS sequence"/>
</dbReference>
<evidence type="ECO:0000313" key="1">
    <source>
        <dbReference type="EMBL" id="KAI0048524.1"/>
    </source>
</evidence>
<gene>
    <name evidence="1" type="ORF">FA95DRAFT_1571808</name>
</gene>
<reference evidence="1" key="1">
    <citation type="submission" date="2021-02" db="EMBL/GenBank/DDBJ databases">
        <authorList>
            <consortium name="DOE Joint Genome Institute"/>
            <person name="Ahrendt S."/>
            <person name="Looney B.P."/>
            <person name="Miyauchi S."/>
            <person name="Morin E."/>
            <person name="Drula E."/>
            <person name="Courty P.E."/>
            <person name="Chicoki N."/>
            <person name="Fauchery L."/>
            <person name="Kohler A."/>
            <person name="Kuo A."/>
            <person name="Labutti K."/>
            <person name="Pangilinan J."/>
            <person name="Lipzen A."/>
            <person name="Riley R."/>
            <person name="Andreopoulos W."/>
            <person name="He G."/>
            <person name="Johnson J."/>
            <person name="Barry K.W."/>
            <person name="Grigoriev I.V."/>
            <person name="Nagy L."/>
            <person name="Hibbett D."/>
            <person name="Henrissat B."/>
            <person name="Matheny P.B."/>
            <person name="Labbe J."/>
            <person name="Martin F."/>
        </authorList>
    </citation>
    <scope>NUCLEOTIDE SEQUENCE</scope>
    <source>
        <strain evidence="1">FP105234-sp</strain>
    </source>
</reference>
<accession>A0ACB8RWX7</accession>
<keyword evidence="2" id="KW-1185">Reference proteome</keyword>